<organism evidence="1">
    <name type="scientific">Sundstroemia setigera</name>
    <dbReference type="NCBI Taxonomy" id="3005"/>
    <lineage>
        <taxon>Eukaryota</taxon>
        <taxon>Sar</taxon>
        <taxon>Stramenopiles</taxon>
        <taxon>Ochrophyta</taxon>
        <taxon>Bacillariophyta</taxon>
        <taxon>Coscinodiscophyceae</taxon>
        <taxon>Rhizosoleniophycidae</taxon>
        <taxon>Rhizosoleniales</taxon>
        <taxon>Rhizosoleniaceae</taxon>
        <taxon>Sundstroemia</taxon>
    </lineage>
</organism>
<protein>
    <recommendedName>
        <fullName evidence="2">F-box domain-containing protein</fullName>
    </recommendedName>
</protein>
<gene>
    <name evidence="1" type="ORF">RSET0789_LOCUS281</name>
</gene>
<dbReference type="EMBL" id="HBEI01000406">
    <property type="protein sequence ID" value="CAD8350459.1"/>
    <property type="molecule type" value="Transcribed_RNA"/>
</dbReference>
<evidence type="ECO:0000313" key="1">
    <source>
        <dbReference type="EMBL" id="CAD8350459.1"/>
    </source>
</evidence>
<dbReference type="InterPro" id="IPR052050">
    <property type="entry name" value="SecEffector_AnkRepeat"/>
</dbReference>
<proteinExistence type="predicted"/>
<reference evidence="1" key="1">
    <citation type="submission" date="2021-01" db="EMBL/GenBank/DDBJ databases">
        <authorList>
            <person name="Corre E."/>
            <person name="Pelletier E."/>
            <person name="Niang G."/>
            <person name="Scheremetjew M."/>
            <person name="Finn R."/>
            <person name="Kale V."/>
            <person name="Holt S."/>
            <person name="Cochrane G."/>
            <person name="Meng A."/>
            <person name="Brown T."/>
            <person name="Cohen L."/>
        </authorList>
    </citation>
    <scope>NUCLEOTIDE SEQUENCE</scope>
    <source>
        <strain evidence="1">CCMP 1694</strain>
    </source>
</reference>
<accession>A0A7S0A1N9</accession>
<name>A0A7S0A1N9_9STRA</name>
<sequence>MAAGNVFSNINSLDDDTLHRITKFVGEPCYSVVGAISKRCNRLYDTYNLAKKTSWFRHATLSAIQQRNVPYYGGHGDRTVVGKSVAIYNREDVLNWAISERNSDALRSIGAAASREGRVDILRKIRERLDNSLDFFEREEFYLHATTHDSLETLEYFKEECGSIHMSHSAIFNWAARDRENNFEVLGWIKRNIMDFHPQVCASAAEGGNIENLKWLKRNGCPLDEEAFESAAGFGHHNVCVWLRNNNCPWSKETTLAARSGCHDDILEWLVQNGCPQHTPEELRLIAEEYDDDFDDDFDMESMEGIQ</sequence>
<dbReference type="PANTHER" id="PTHR46586">
    <property type="entry name" value="ANKYRIN REPEAT-CONTAINING PROTEIN"/>
    <property type="match status" value="1"/>
</dbReference>
<dbReference type="AlphaFoldDB" id="A0A7S0A1N9"/>
<dbReference type="PANTHER" id="PTHR46586:SF3">
    <property type="entry name" value="ANKYRIN REPEAT-CONTAINING PROTEIN"/>
    <property type="match status" value="1"/>
</dbReference>
<evidence type="ECO:0008006" key="2">
    <source>
        <dbReference type="Google" id="ProtNLM"/>
    </source>
</evidence>
<dbReference type="SUPFAM" id="SSF140860">
    <property type="entry name" value="Pseudo ankyrin repeat-like"/>
    <property type="match status" value="1"/>
</dbReference>